<feature type="domain" description="Histidine kinase" evidence="14">
    <location>
        <begin position="643"/>
        <end position="896"/>
    </location>
</feature>
<feature type="coiled-coil region" evidence="10">
    <location>
        <begin position="577"/>
        <end position="633"/>
    </location>
</feature>
<dbReference type="PANTHER" id="PTHR45339">
    <property type="entry name" value="HYBRID SIGNAL TRANSDUCTION HISTIDINE KINASE J"/>
    <property type="match status" value="1"/>
</dbReference>
<feature type="compositionally biased region" description="Polar residues" evidence="11">
    <location>
        <begin position="263"/>
        <end position="274"/>
    </location>
</feature>
<dbReference type="InterPro" id="IPR011009">
    <property type="entry name" value="Kinase-like_dom_sf"/>
</dbReference>
<feature type="domain" description="Protein kinase" evidence="13">
    <location>
        <begin position="244"/>
        <end position="570"/>
    </location>
</feature>
<keyword evidence="3 9" id="KW-0597">Phosphoprotein</keyword>
<comment type="caution">
    <text evidence="16">The sequence shown here is derived from an EMBL/GenBank/DDBJ whole genome shotgun (WGS) entry which is preliminary data.</text>
</comment>
<dbReference type="FunFam" id="1.10.287.130:FF:000002">
    <property type="entry name" value="Two-component osmosensing histidine kinase"/>
    <property type="match status" value="1"/>
</dbReference>
<dbReference type="GeneID" id="89953231"/>
<evidence type="ECO:0000259" key="13">
    <source>
        <dbReference type="PROSITE" id="PS50011"/>
    </source>
</evidence>
<evidence type="ECO:0000259" key="14">
    <source>
        <dbReference type="PROSITE" id="PS50109"/>
    </source>
</evidence>
<dbReference type="InterPro" id="IPR009030">
    <property type="entry name" value="Growth_fac_rcpt_cys_sf"/>
</dbReference>
<evidence type="ECO:0000259" key="15">
    <source>
        <dbReference type="PROSITE" id="PS50110"/>
    </source>
</evidence>
<sequence length="1346" mass="150143">MFTSADLFDQIQAYLEKRVREFWFLNTFSMGFTSVLDVLFSKVLTAQPWKLTYLSVPKVASVCSPGTFYYELSKSYYCMDEAGHTIKSIRCAQCPANTYSPIDDMVECLPCPRGTYSDIGSDQCKTCVEGEADSSHNDHCLDYFASKSDAKKKLYMSIFLPIGIVIVCLIIGWLIWLLRKRKRSVDDISDETWLLSYQKLTHPSLPHMSPVPSSLMEVPLIGPDAENIASTFTTPDYSSPLSPFQQQINQQGSAFDSSLAAPSDSTKSPSTARSSADHPYEKQNYTLKFTVGYHRNLPVFIKQIGFRKLKLDDSIREEVALMKCARHPKLVEFVGLCAEPHSTFVVEEYCAKGSLADVLANSDIDLSWIFRFSLINDLINGLDFLQHSRFNYHGSLTSFSCLITGKWELKITDYGLRKVHGSQVDPTVIGALRKNSHVDCKDLCSDHTRILASSEHLLWVAPESVACTPIGLYRTFPTKLADIYSAGIIMNEILTRERPYQKLINQGISYENIFQRVSEENLRVTMRAAAEDEYADKINMIIHDCLQSDPNSRPSCLAIKSQMRNIDPYLTDSDNVVDNLANLLEKYANDMENLVRKRTANLQQRTLELEEERARAQTLLQDLKAAKEVAEAAAAAKQNFLANMSHEIRTPMNAVIGMSRILMESDLPSDLYECAETIESSGNHLMAIIDDILDYSKIESGKLSLEKRILDLTFVIESAIKLVAPNYLDKDLILWYEIDPNIPVRIYGDLVRIRQVILNLLSNAFKFTKSGHVYVHVQLCPHSQLHIAKPASDYVTNDEEISETVPLITEESELPHDVVPFLVSVTDTGIGIPKDKSSKLFQSFSQVDASTTRNFGGTGLGLAISRQLCRMMGGDMWVESELGKGSTFNFQMLLQKQPDSPTYGEQNRLGELAKLCKNPLVITEKESSKTCWKSILSSLQIAGTKSLSYKESLPYFEDYDTLQTKHSVLIVDDDLHVVDGFDPQTTSSEAIINELRTQFPFLTSIPTLCINDLRLRKPTKLEKPPSTIGQQVSASPALDDSPSTPQDELSNPFDIVNDSFFSVYKPFKNSKLLSTLHCLTSNGSNSNQEASSSSNSPADALLTRTRSQVSNPATLSSSHSNIESPQYLGHRSNSFSSTSSGRPLADFLSSVRSLLVDDNPINQKVLSRMLTRMGMHPQIAGNGREACDIIASARDAGEPIDLIFMDIWMPEMNGLEAATKTRQELAFSAVKPYIIAMTACVMPGDREKCINAGMNGYVSKPVRKEELEAALHTYTQILMTSDLLVMDNEEEGYSSSTPPEEAHRSQQPPSTAIDMQQQLSPTKNVIVNVPTVTITSEDESHSLKTN</sequence>
<dbReference type="InterPro" id="IPR036890">
    <property type="entry name" value="HATPase_C_sf"/>
</dbReference>
<dbReference type="InterPro" id="IPR001789">
    <property type="entry name" value="Sig_transdc_resp-reg_receiver"/>
</dbReference>
<dbReference type="Pfam" id="PF00069">
    <property type="entry name" value="Pkinase"/>
    <property type="match status" value="1"/>
</dbReference>
<accession>A0AAN7DNK6</accession>
<protein>
    <recommendedName>
        <fullName evidence="2">histidine kinase</fullName>
        <ecNumber evidence="2">2.7.13.3</ecNumber>
    </recommendedName>
</protein>
<evidence type="ECO:0000256" key="3">
    <source>
        <dbReference type="ARBA" id="ARBA00022553"/>
    </source>
</evidence>
<dbReference type="SUPFAM" id="SSF56112">
    <property type="entry name" value="Protein kinase-like (PK-like)"/>
    <property type="match status" value="1"/>
</dbReference>
<evidence type="ECO:0000256" key="4">
    <source>
        <dbReference type="ARBA" id="ARBA00022679"/>
    </source>
</evidence>
<feature type="domain" description="Response regulatory" evidence="15">
    <location>
        <begin position="1152"/>
        <end position="1275"/>
    </location>
</feature>
<dbReference type="InterPro" id="IPR003594">
    <property type="entry name" value="HATPase_dom"/>
</dbReference>
<dbReference type="CDD" id="cd16922">
    <property type="entry name" value="HATPase_EvgS-ArcB-TorS-like"/>
    <property type="match status" value="1"/>
</dbReference>
<dbReference type="InterPro" id="IPR004358">
    <property type="entry name" value="Sig_transdc_His_kin-like_C"/>
</dbReference>
<dbReference type="Proteomes" id="UP001304243">
    <property type="component" value="Unassembled WGS sequence"/>
</dbReference>
<comment type="catalytic activity">
    <reaction evidence="1">
        <text>ATP + protein L-histidine = ADP + protein N-phospho-L-histidine.</text>
        <dbReference type="EC" id="2.7.13.3"/>
    </reaction>
</comment>
<dbReference type="Pfam" id="PF00072">
    <property type="entry name" value="Response_reg"/>
    <property type="match status" value="1"/>
</dbReference>
<dbReference type="RefSeq" id="XP_064685976.1">
    <property type="nucleotide sequence ID" value="XM_064828774.1"/>
</dbReference>
<dbReference type="InterPro" id="IPR036097">
    <property type="entry name" value="HisK_dim/P_sf"/>
</dbReference>
<dbReference type="PROSITE" id="PS50011">
    <property type="entry name" value="PROTEIN_KINASE_DOM"/>
    <property type="match status" value="1"/>
</dbReference>
<feature type="compositionally biased region" description="Polar residues" evidence="11">
    <location>
        <begin position="1105"/>
        <end position="1124"/>
    </location>
</feature>
<dbReference type="Gene3D" id="1.10.510.10">
    <property type="entry name" value="Transferase(Phosphotransferase) domain 1"/>
    <property type="match status" value="1"/>
</dbReference>
<dbReference type="PROSITE" id="PS50110">
    <property type="entry name" value="RESPONSE_REGULATORY"/>
    <property type="match status" value="1"/>
</dbReference>
<reference evidence="16 17" key="1">
    <citation type="submission" date="2022-11" db="EMBL/GenBank/DDBJ databases">
        <title>Mucor velutinosus strain NIH1002 WGS.</title>
        <authorList>
            <person name="Subramanian P."/>
            <person name="Mullikin J.C."/>
            <person name="Segre J.A."/>
            <person name="Zelazny A.M."/>
        </authorList>
    </citation>
    <scope>NUCLEOTIDE SEQUENCE [LARGE SCALE GENOMIC DNA]</scope>
    <source>
        <strain evidence="16 17">NIH1002</strain>
    </source>
</reference>
<dbReference type="PRINTS" id="PR00344">
    <property type="entry name" value="BCTRLSENSOR"/>
</dbReference>
<keyword evidence="12" id="KW-1133">Transmembrane helix</keyword>
<dbReference type="CDD" id="cd00082">
    <property type="entry name" value="HisKA"/>
    <property type="match status" value="1"/>
</dbReference>
<dbReference type="SUPFAM" id="SSF57184">
    <property type="entry name" value="Growth factor receptor domain"/>
    <property type="match status" value="1"/>
</dbReference>
<gene>
    <name evidence="16" type="ORF">ATC70_009545</name>
</gene>
<dbReference type="PROSITE" id="PS50109">
    <property type="entry name" value="HIS_KIN"/>
    <property type="match status" value="1"/>
</dbReference>
<dbReference type="Gene3D" id="3.30.565.10">
    <property type="entry name" value="Histidine kinase-like ATPase, C-terminal domain"/>
    <property type="match status" value="1"/>
</dbReference>
<name>A0AAN7DNK6_9FUNG</name>
<evidence type="ECO:0000256" key="9">
    <source>
        <dbReference type="PROSITE-ProRule" id="PRU00169"/>
    </source>
</evidence>
<dbReference type="GO" id="GO:0005524">
    <property type="term" value="F:ATP binding"/>
    <property type="evidence" value="ECO:0007669"/>
    <property type="project" value="UniProtKB-KW"/>
</dbReference>
<feature type="region of interest" description="Disordered" evidence="11">
    <location>
        <begin position="1289"/>
        <end position="1324"/>
    </location>
</feature>
<feature type="region of interest" description="Disordered" evidence="11">
    <location>
        <begin position="255"/>
        <end position="277"/>
    </location>
</feature>
<feature type="transmembrane region" description="Helical" evidence="12">
    <location>
        <begin position="154"/>
        <end position="178"/>
    </location>
</feature>
<dbReference type="EC" id="2.7.13.3" evidence="2"/>
<keyword evidence="5" id="KW-0547">Nucleotide-binding</keyword>
<dbReference type="Gene3D" id="2.10.50.10">
    <property type="entry name" value="Tumor Necrosis Factor Receptor, subunit A, domain 2"/>
    <property type="match status" value="1"/>
</dbReference>
<dbReference type="GO" id="GO:0000155">
    <property type="term" value="F:phosphorelay sensor kinase activity"/>
    <property type="evidence" value="ECO:0007669"/>
    <property type="project" value="InterPro"/>
</dbReference>
<keyword evidence="4" id="KW-0808">Transferase</keyword>
<evidence type="ECO:0000256" key="2">
    <source>
        <dbReference type="ARBA" id="ARBA00012438"/>
    </source>
</evidence>
<keyword evidence="7" id="KW-0067">ATP-binding</keyword>
<dbReference type="Pfam" id="PF00512">
    <property type="entry name" value="HisKA"/>
    <property type="match status" value="1"/>
</dbReference>
<feature type="modified residue" description="4-aspartylphosphate" evidence="9">
    <location>
        <position position="1206"/>
    </location>
</feature>
<keyword evidence="12" id="KW-0812">Transmembrane</keyword>
<organism evidence="16 17">
    <name type="scientific">Mucor velutinosus</name>
    <dbReference type="NCBI Taxonomy" id="708070"/>
    <lineage>
        <taxon>Eukaryota</taxon>
        <taxon>Fungi</taxon>
        <taxon>Fungi incertae sedis</taxon>
        <taxon>Mucoromycota</taxon>
        <taxon>Mucoromycotina</taxon>
        <taxon>Mucoromycetes</taxon>
        <taxon>Mucorales</taxon>
        <taxon>Mucorineae</taxon>
        <taxon>Mucoraceae</taxon>
        <taxon>Mucor</taxon>
    </lineage>
</organism>
<dbReference type="Gene3D" id="1.10.287.130">
    <property type="match status" value="1"/>
</dbReference>
<keyword evidence="6" id="KW-0418">Kinase</keyword>
<dbReference type="InterPro" id="IPR000719">
    <property type="entry name" value="Prot_kinase_dom"/>
</dbReference>
<dbReference type="SMART" id="SM00448">
    <property type="entry name" value="REC"/>
    <property type="match status" value="1"/>
</dbReference>
<feature type="compositionally biased region" description="Polar residues" evidence="11">
    <location>
        <begin position="1305"/>
        <end position="1320"/>
    </location>
</feature>
<dbReference type="SUPFAM" id="SSF55874">
    <property type="entry name" value="ATPase domain of HSP90 chaperone/DNA topoisomerase II/histidine kinase"/>
    <property type="match status" value="1"/>
</dbReference>
<proteinExistence type="predicted"/>
<evidence type="ECO:0000313" key="17">
    <source>
        <dbReference type="Proteomes" id="UP001304243"/>
    </source>
</evidence>
<dbReference type="SMART" id="SM01411">
    <property type="entry name" value="Ephrin_rec_like"/>
    <property type="match status" value="1"/>
</dbReference>
<keyword evidence="12" id="KW-0472">Membrane</keyword>
<keyword evidence="17" id="KW-1185">Reference proteome</keyword>
<keyword evidence="10" id="KW-0175">Coiled coil</keyword>
<dbReference type="SUPFAM" id="SSF52172">
    <property type="entry name" value="CheY-like"/>
    <property type="match status" value="1"/>
</dbReference>
<dbReference type="SMART" id="SM00388">
    <property type="entry name" value="HisKA"/>
    <property type="match status" value="1"/>
</dbReference>
<evidence type="ECO:0000256" key="5">
    <source>
        <dbReference type="ARBA" id="ARBA00022741"/>
    </source>
</evidence>
<feature type="transmembrane region" description="Helical" evidence="12">
    <location>
        <begin position="22"/>
        <end position="40"/>
    </location>
</feature>
<dbReference type="InterPro" id="IPR003661">
    <property type="entry name" value="HisK_dim/P_dom"/>
</dbReference>
<feature type="region of interest" description="Disordered" evidence="11">
    <location>
        <begin position="1105"/>
        <end position="1139"/>
    </location>
</feature>
<dbReference type="InterPro" id="IPR005467">
    <property type="entry name" value="His_kinase_dom"/>
</dbReference>
<dbReference type="PANTHER" id="PTHR45339:SF1">
    <property type="entry name" value="HYBRID SIGNAL TRANSDUCTION HISTIDINE KINASE J"/>
    <property type="match status" value="1"/>
</dbReference>
<feature type="region of interest" description="Disordered" evidence="11">
    <location>
        <begin position="1020"/>
        <end position="1049"/>
    </location>
</feature>
<keyword evidence="8" id="KW-0902">Two-component regulatory system</keyword>
<evidence type="ECO:0000256" key="6">
    <source>
        <dbReference type="ARBA" id="ARBA00022777"/>
    </source>
</evidence>
<dbReference type="Pfam" id="PF02518">
    <property type="entry name" value="HATPase_c"/>
    <property type="match status" value="1"/>
</dbReference>
<dbReference type="InterPro" id="IPR011006">
    <property type="entry name" value="CheY-like_superfamily"/>
</dbReference>
<evidence type="ECO:0000256" key="12">
    <source>
        <dbReference type="SAM" id="Phobius"/>
    </source>
</evidence>
<dbReference type="EMBL" id="JASEJX010000012">
    <property type="protein sequence ID" value="KAK4519310.1"/>
    <property type="molecule type" value="Genomic_DNA"/>
</dbReference>
<dbReference type="Gene3D" id="3.40.50.2300">
    <property type="match status" value="1"/>
</dbReference>
<evidence type="ECO:0000256" key="1">
    <source>
        <dbReference type="ARBA" id="ARBA00000085"/>
    </source>
</evidence>
<evidence type="ECO:0000313" key="16">
    <source>
        <dbReference type="EMBL" id="KAK4519310.1"/>
    </source>
</evidence>
<evidence type="ECO:0000256" key="7">
    <source>
        <dbReference type="ARBA" id="ARBA00022840"/>
    </source>
</evidence>
<evidence type="ECO:0000256" key="10">
    <source>
        <dbReference type="SAM" id="Coils"/>
    </source>
</evidence>
<dbReference type="SMART" id="SM00387">
    <property type="entry name" value="HATPase_c"/>
    <property type="match status" value="1"/>
</dbReference>
<evidence type="ECO:0000256" key="11">
    <source>
        <dbReference type="SAM" id="MobiDB-lite"/>
    </source>
</evidence>
<dbReference type="SUPFAM" id="SSF47384">
    <property type="entry name" value="Homodimeric domain of signal transducing histidine kinase"/>
    <property type="match status" value="1"/>
</dbReference>
<evidence type="ECO:0000256" key="8">
    <source>
        <dbReference type="ARBA" id="ARBA00023012"/>
    </source>
</evidence>
<dbReference type="CDD" id="cd17546">
    <property type="entry name" value="REC_hyHK_CKI1_RcsC-like"/>
    <property type="match status" value="1"/>
</dbReference>